<accession>A0AAD4HWH0</accession>
<keyword evidence="6" id="KW-0687">Ribonucleoprotein</keyword>
<dbReference type="InterPro" id="IPR051991">
    <property type="entry name" value="Mitoribosomal_protein_bL32"/>
</dbReference>
<dbReference type="NCBIfam" id="TIGR01031">
    <property type="entry name" value="rpmF_bact"/>
    <property type="match status" value="1"/>
</dbReference>
<evidence type="ECO:0000256" key="1">
    <source>
        <dbReference type="ARBA" id="ARBA00004173"/>
    </source>
</evidence>
<dbReference type="PANTHER" id="PTHR21026">
    <property type="entry name" value="39S RIBOSOMAL PROTEIN L32, MITOCHONDRIAL"/>
    <property type="match status" value="1"/>
</dbReference>
<comment type="similarity">
    <text evidence="2">Belongs to the bacterial ribosomal protein bL32 family.</text>
</comment>
<reference evidence="8" key="1">
    <citation type="submission" date="2023-02" db="EMBL/GenBank/DDBJ databases">
        <authorList>
            <person name="Palmer J.M."/>
        </authorList>
    </citation>
    <scope>NUCLEOTIDE SEQUENCE</scope>
    <source>
        <strain evidence="8">FW57</strain>
    </source>
</reference>
<keyword evidence="3" id="KW-0809">Transit peptide</keyword>
<dbReference type="GO" id="GO:0003735">
    <property type="term" value="F:structural constituent of ribosome"/>
    <property type="evidence" value="ECO:0007669"/>
    <property type="project" value="InterPro"/>
</dbReference>
<evidence type="ECO:0000256" key="3">
    <source>
        <dbReference type="ARBA" id="ARBA00022946"/>
    </source>
</evidence>
<dbReference type="PANTHER" id="PTHR21026:SF2">
    <property type="entry name" value="LARGE RIBOSOMAL SUBUNIT PROTEIN BL32M"/>
    <property type="match status" value="1"/>
</dbReference>
<gene>
    <name evidence="8" type="ORF">NEMBOFW57_010017</name>
</gene>
<evidence type="ECO:0000256" key="2">
    <source>
        <dbReference type="ARBA" id="ARBA00008560"/>
    </source>
</evidence>
<dbReference type="AlphaFoldDB" id="A0AAD4HWH0"/>
<keyword evidence="5" id="KW-0496">Mitochondrion</keyword>
<evidence type="ECO:0000256" key="7">
    <source>
        <dbReference type="ARBA" id="ARBA00039935"/>
    </source>
</evidence>
<evidence type="ECO:0000256" key="5">
    <source>
        <dbReference type="ARBA" id="ARBA00023128"/>
    </source>
</evidence>
<dbReference type="EMBL" id="JAHCVI010000005">
    <property type="protein sequence ID" value="KAG7285390.1"/>
    <property type="molecule type" value="Genomic_DNA"/>
</dbReference>
<evidence type="ECO:0000313" key="8">
    <source>
        <dbReference type="EMBL" id="KAG7285390.1"/>
    </source>
</evidence>
<dbReference type="InterPro" id="IPR011332">
    <property type="entry name" value="Ribosomal_zn-bd"/>
</dbReference>
<sequence>MASASSFLPRLLPPTLFSTSRIQLYVRQFSLPLFPSLTLAVPVGFQLGLPSIPSILEDIWESILKAVPKKKTSHMKKRHRQMAGKALKDVHSLCKCPACGEIKRMHHLCPHCTEKLREMMNKEAREKNE</sequence>
<evidence type="ECO:0000256" key="4">
    <source>
        <dbReference type="ARBA" id="ARBA00022980"/>
    </source>
</evidence>
<evidence type="ECO:0000256" key="6">
    <source>
        <dbReference type="ARBA" id="ARBA00023274"/>
    </source>
</evidence>
<dbReference type="InterPro" id="IPR002677">
    <property type="entry name" value="Ribosomal_bL32"/>
</dbReference>
<organism evidence="8 9">
    <name type="scientific">Staphylotrichum longicolle</name>
    <dbReference type="NCBI Taxonomy" id="669026"/>
    <lineage>
        <taxon>Eukaryota</taxon>
        <taxon>Fungi</taxon>
        <taxon>Dikarya</taxon>
        <taxon>Ascomycota</taxon>
        <taxon>Pezizomycotina</taxon>
        <taxon>Sordariomycetes</taxon>
        <taxon>Sordariomycetidae</taxon>
        <taxon>Sordariales</taxon>
        <taxon>Chaetomiaceae</taxon>
        <taxon>Staphylotrichum</taxon>
    </lineage>
</organism>
<keyword evidence="4" id="KW-0689">Ribosomal protein</keyword>
<dbReference type="GO" id="GO:0005762">
    <property type="term" value="C:mitochondrial large ribosomal subunit"/>
    <property type="evidence" value="ECO:0007669"/>
    <property type="project" value="TreeGrafter"/>
</dbReference>
<name>A0AAD4HWH0_9PEZI</name>
<keyword evidence="9" id="KW-1185">Reference proteome</keyword>
<dbReference type="SUPFAM" id="SSF57829">
    <property type="entry name" value="Zn-binding ribosomal proteins"/>
    <property type="match status" value="1"/>
</dbReference>
<evidence type="ECO:0000313" key="9">
    <source>
        <dbReference type="Proteomes" id="UP001197093"/>
    </source>
</evidence>
<comment type="subcellular location">
    <subcellularLocation>
        <location evidence="1">Mitochondrion</location>
    </subcellularLocation>
</comment>
<dbReference type="GO" id="GO:0006412">
    <property type="term" value="P:translation"/>
    <property type="evidence" value="ECO:0007669"/>
    <property type="project" value="InterPro"/>
</dbReference>
<dbReference type="Proteomes" id="UP001197093">
    <property type="component" value="Unassembled WGS sequence"/>
</dbReference>
<dbReference type="Pfam" id="PF01783">
    <property type="entry name" value="Ribosomal_L32p"/>
    <property type="match status" value="1"/>
</dbReference>
<proteinExistence type="inferred from homology"/>
<protein>
    <recommendedName>
        <fullName evidence="7">Large ribosomal subunit protein bL32m</fullName>
    </recommendedName>
</protein>
<comment type="caution">
    <text evidence="8">The sequence shown here is derived from an EMBL/GenBank/DDBJ whole genome shotgun (WGS) entry which is preliminary data.</text>
</comment>